<name>A0AB72VGF0_CORGB</name>
<keyword evidence="7" id="KW-0614">Plasmid</keyword>
<dbReference type="Gene3D" id="1.10.10.60">
    <property type="entry name" value="Homeodomain-like"/>
    <property type="match status" value="1"/>
</dbReference>
<evidence type="ECO:0000256" key="2">
    <source>
        <dbReference type="ARBA" id="ARBA00023015"/>
    </source>
</evidence>
<feature type="domain" description="RNA polymerase sigma factor 70 region 4 type 2" evidence="6">
    <location>
        <begin position="24"/>
        <end position="52"/>
    </location>
</feature>
<dbReference type="GO" id="GO:0016987">
    <property type="term" value="F:sigma factor activity"/>
    <property type="evidence" value="ECO:0007669"/>
    <property type="project" value="UniProtKB-KW"/>
</dbReference>
<gene>
    <name evidence="7" type="ordered locus">cgR_p0006</name>
</gene>
<accession>A0AB72VGF0</accession>
<dbReference type="GO" id="GO:0003677">
    <property type="term" value="F:DNA binding"/>
    <property type="evidence" value="ECO:0007669"/>
    <property type="project" value="UniProtKB-KW"/>
</dbReference>
<sequence>MARLHRDIEQIENTDRAVKARSLRLTGFTYREIAKKLDVSISTVQRDLERIKVDYPRQTVMQLVEEQNDKIVELMKVPYMKGVRGDFKAIETFLKLADHQAKLYSAYGSQADDSGMDMAMKQFDRLVQAIQDGAKEDHPGDH</sequence>
<protein>
    <recommendedName>
        <fullName evidence="6">RNA polymerase sigma factor 70 region 4 type 2 domain-containing protein</fullName>
    </recommendedName>
</protein>
<dbReference type="Proteomes" id="UP000006698">
    <property type="component" value="Plasmid pCGR1"/>
</dbReference>
<evidence type="ECO:0000256" key="3">
    <source>
        <dbReference type="ARBA" id="ARBA00023082"/>
    </source>
</evidence>
<dbReference type="RefSeq" id="WP_011898174.1">
    <property type="nucleotide sequence ID" value="NC_009343.1"/>
</dbReference>
<evidence type="ECO:0000256" key="4">
    <source>
        <dbReference type="ARBA" id="ARBA00023125"/>
    </source>
</evidence>
<dbReference type="InterPro" id="IPR016032">
    <property type="entry name" value="Sig_transdc_resp-reg_C-effctor"/>
</dbReference>
<keyword evidence="2" id="KW-0805">Transcription regulation</keyword>
<geneLocation type="plasmid" evidence="7">
    <name>pCGR1</name>
</geneLocation>
<evidence type="ECO:0000256" key="1">
    <source>
        <dbReference type="ARBA" id="ARBA00010641"/>
    </source>
</evidence>
<dbReference type="KEGG" id="cgt:cgR_p0006"/>
<keyword evidence="5" id="KW-0804">Transcription</keyword>
<evidence type="ECO:0000313" key="7">
    <source>
        <dbReference type="EMBL" id="BAF56019.1"/>
    </source>
</evidence>
<dbReference type="InterPro" id="IPR013249">
    <property type="entry name" value="RNA_pol_sigma70_r4_t2"/>
</dbReference>
<keyword evidence="3" id="KW-0731">Sigma factor</keyword>
<proteinExistence type="inferred from homology"/>
<comment type="similarity">
    <text evidence="1">Belongs to the sigma-70 factor family. ECF subfamily.</text>
</comment>
<dbReference type="Pfam" id="PF08281">
    <property type="entry name" value="Sigma70_r4_2"/>
    <property type="match status" value="1"/>
</dbReference>
<dbReference type="SUPFAM" id="SSF46894">
    <property type="entry name" value="C-terminal effector domain of the bipartite response regulators"/>
    <property type="match status" value="1"/>
</dbReference>
<dbReference type="EMBL" id="AP009045">
    <property type="protein sequence ID" value="BAF56019.1"/>
    <property type="molecule type" value="Genomic_DNA"/>
</dbReference>
<dbReference type="GO" id="GO:0006352">
    <property type="term" value="P:DNA-templated transcription initiation"/>
    <property type="evidence" value="ECO:0007669"/>
    <property type="project" value="InterPro"/>
</dbReference>
<organism evidence="7">
    <name type="scientific">Corynebacterium glutamicum (strain R)</name>
    <dbReference type="NCBI Taxonomy" id="340322"/>
    <lineage>
        <taxon>Bacteria</taxon>
        <taxon>Bacillati</taxon>
        <taxon>Actinomycetota</taxon>
        <taxon>Actinomycetes</taxon>
        <taxon>Mycobacteriales</taxon>
        <taxon>Corynebacteriaceae</taxon>
        <taxon>Corynebacterium</taxon>
    </lineage>
</organism>
<evidence type="ECO:0000256" key="5">
    <source>
        <dbReference type="ARBA" id="ARBA00023163"/>
    </source>
</evidence>
<dbReference type="AlphaFoldDB" id="A0AB72VGF0"/>
<evidence type="ECO:0000259" key="6">
    <source>
        <dbReference type="Pfam" id="PF08281"/>
    </source>
</evidence>
<keyword evidence="4" id="KW-0238">DNA-binding</keyword>
<reference evidence="7" key="1">
    <citation type="journal article" date="2007" name="Microbiology">
        <title>Comparative analysis of the Corynebacterium glutamicum group and complete genome sequence of strain R.</title>
        <authorList>
            <person name="Yukawa H."/>
            <person name="Omumasaba C.A."/>
            <person name="Nonaka H."/>
            <person name="Kos P."/>
            <person name="Okai N."/>
            <person name="Suzuki N."/>
            <person name="Suda M."/>
            <person name="Tsuge Y."/>
            <person name="Watanabe J."/>
            <person name="Ikeda Y."/>
            <person name="Vertes A.A."/>
            <person name="Inui M."/>
        </authorList>
    </citation>
    <scope>NUCLEOTIDE SEQUENCE</scope>
    <source>
        <strain evidence="7">R</strain>
        <plasmid evidence="7">pCGR1</plasmid>
    </source>
</reference>